<feature type="transmembrane region" description="Helical" evidence="6">
    <location>
        <begin position="730"/>
        <end position="747"/>
    </location>
</feature>
<sequence>MSDPPPPPTPAERRFLRPSLRSATMIQPRTGERVKKTFTLRRSVHRATESSEFLLAPGEHDPARHRELGRIERWKETCTYRARKAYAYWSSPVGVGILKCTLAYILGSLATFVPAIAGLLGRNDGKHIVATITVYFHPARSAGSMLEAVLVAFAAFTYATFISFSSMAVSAYFGGHGQLVLGHVIVLIVFVGGGLGLVGWTKHKLGNPLVNVGCSLTSLALITILTKEGAVQAAVFSYVKVWQVLKMIIMGCTASAAVSLLVRPVSARNEFRDTFIKSTDAMAEALSGITRSFLSGTERDLKSDEFAKATNQISSTFKTLVKNLGEAKFEHYALGTEKEYKINARLVTCLEKLMQSIGGLRSAAETQFSLLQQADAHGAESRHVSGNGTVTSSVFSEQNFSHSPPQLASPSLNHVERRSSILASIDEVAESSAESSASVSVDGSDDESIRKSGTSTRIPTSIQNSLTPADMFSVFIAHLGPPMKSLVYTLREVLSELPFGPGPEYNMAINEHFRHSLVDAKALFTSARREALSIVYKNRVPTKIGSAEVAADYEEVAASCGYFSSSLEDFAEDMVAFLDILEELKTNVNSYPRRRTWTWLRFWQKRRNKAQTDDFEAERFINEDNNQTPGGSHEIHNPIYRRDTRGDPYKPHDQQPLSYRLWVALSVFRRDDLKYAVKVGIGAILYAMWSFVQPTRKLYGQWRGEWGLLSYMLVCSMTIGASNTTGFQRFAGTCLGAVFAIIAWIVADDHAFVLGFFGWLVSLLCFYIIVGKGKGPMGRFILLTYNLSALYAYSLSVKDDDEDDDEGGISPEIWEIVLHRVVAVMVGCAWGVIVTRLIWPISARRKVKKGTSLLWLKMGLIWKRGPLKTLLEANLNDRRHPGSYMSEREELELRHFLNHLETLRASASSEFELRGPFPNKSFQVILSATSRILDSFHALNVIILREFEASEGEKEVLQYTNKEWRELSWRISHLFSVMASSMKLAYPLNDVLPNIEHTRDRLLAKVFEFRQTGLGKVLARDEDYELLYAYALVTRQLAHDLNIIGQEIEKLYGVLSEEDLKLQ</sequence>
<feature type="transmembrane region" description="Helical" evidence="6">
    <location>
        <begin position="179"/>
        <end position="198"/>
    </location>
</feature>
<dbReference type="PANTHER" id="PTHR47804:SF1">
    <property type="entry name" value="DUF2421 DOMAIN-CONTAINING PROTEIN"/>
    <property type="match status" value="1"/>
</dbReference>
<name>A0A6A5QMW5_AMPQU</name>
<keyword evidence="4 6" id="KW-0472">Membrane</keyword>
<keyword evidence="2 6" id="KW-0812">Transmembrane</keyword>
<evidence type="ECO:0000313" key="9">
    <source>
        <dbReference type="Proteomes" id="UP000800096"/>
    </source>
</evidence>
<feature type="transmembrane region" description="Helical" evidence="6">
    <location>
        <begin position="675"/>
        <end position="692"/>
    </location>
</feature>
<feature type="compositionally biased region" description="Polar residues" evidence="5">
    <location>
        <begin position="451"/>
        <end position="462"/>
    </location>
</feature>
<dbReference type="InterPro" id="IPR052430">
    <property type="entry name" value="IVT-Associated"/>
</dbReference>
<dbReference type="AlphaFoldDB" id="A0A6A5QMW5"/>
<accession>A0A6A5QMW5</accession>
<reference evidence="8" key="1">
    <citation type="journal article" date="2020" name="Stud. Mycol.">
        <title>101 Dothideomycetes genomes: a test case for predicting lifestyles and emergence of pathogens.</title>
        <authorList>
            <person name="Haridas S."/>
            <person name="Albert R."/>
            <person name="Binder M."/>
            <person name="Bloem J."/>
            <person name="Labutti K."/>
            <person name="Salamov A."/>
            <person name="Andreopoulos B."/>
            <person name="Baker S."/>
            <person name="Barry K."/>
            <person name="Bills G."/>
            <person name="Bluhm B."/>
            <person name="Cannon C."/>
            <person name="Castanera R."/>
            <person name="Culley D."/>
            <person name="Daum C."/>
            <person name="Ezra D."/>
            <person name="Gonzalez J."/>
            <person name="Henrissat B."/>
            <person name="Kuo A."/>
            <person name="Liang C."/>
            <person name="Lipzen A."/>
            <person name="Lutzoni F."/>
            <person name="Magnuson J."/>
            <person name="Mondo S."/>
            <person name="Nolan M."/>
            <person name="Ohm R."/>
            <person name="Pangilinan J."/>
            <person name="Park H.-J."/>
            <person name="Ramirez L."/>
            <person name="Alfaro M."/>
            <person name="Sun H."/>
            <person name="Tritt A."/>
            <person name="Yoshinaga Y."/>
            <person name="Zwiers L.-H."/>
            <person name="Turgeon B."/>
            <person name="Goodwin S."/>
            <person name="Spatafora J."/>
            <person name="Crous P."/>
            <person name="Grigoriev I."/>
        </authorList>
    </citation>
    <scope>NUCLEOTIDE SEQUENCE</scope>
    <source>
        <strain evidence="8">HMLAC05119</strain>
    </source>
</reference>
<feature type="transmembrane region" description="Helical" evidence="6">
    <location>
        <begin position="244"/>
        <end position="262"/>
    </location>
</feature>
<feature type="transmembrane region" description="Helical" evidence="6">
    <location>
        <begin position="205"/>
        <end position="224"/>
    </location>
</feature>
<feature type="transmembrane region" description="Helical" evidence="6">
    <location>
        <begin position="148"/>
        <end position="173"/>
    </location>
</feature>
<proteinExistence type="predicted"/>
<comment type="subcellular location">
    <subcellularLocation>
        <location evidence="1">Membrane</location>
        <topology evidence="1">Multi-pass membrane protein</topology>
    </subcellularLocation>
</comment>
<evidence type="ECO:0000256" key="2">
    <source>
        <dbReference type="ARBA" id="ARBA00022692"/>
    </source>
</evidence>
<gene>
    <name evidence="8" type="ORF">BDU57DRAFT_516056</name>
</gene>
<evidence type="ECO:0000256" key="1">
    <source>
        <dbReference type="ARBA" id="ARBA00004141"/>
    </source>
</evidence>
<feature type="transmembrane region" description="Helical" evidence="6">
    <location>
        <begin position="777"/>
        <end position="796"/>
    </location>
</feature>
<evidence type="ECO:0000256" key="6">
    <source>
        <dbReference type="SAM" id="Phobius"/>
    </source>
</evidence>
<keyword evidence="9" id="KW-1185">Reference proteome</keyword>
<feature type="transmembrane region" description="Helical" evidence="6">
    <location>
        <begin position="816"/>
        <end position="839"/>
    </location>
</feature>
<evidence type="ECO:0000259" key="7">
    <source>
        <dbReference type="Pfam" id="PF13515"/>
    </source>
</evidence>
<protein>
    <submittedName>
        <fullName evidence="8">Fusaric acid resistance protein-like-domain-containing protein</fullName>
    </submittedName>
</protein>
<evidence type="ECO:0000313" key="8">
    <source>
        <dbReference type="EMBL" id="KAF1916140.1"/>
    </source>
</evidence>
<feature type="domain" description="Integral membrane bound transporter" evidence="7">
    <location>
        <begin position="698"/>
        <end position="834"/>
    </location>
</feature>
<evidence type="ECO:0000256" key="4">
    <source>
        <dbReference type="ARBA" id="ARBA00023136"/>
    </source>
</evidence>
<dbReference type="Pfam" id="PF13515">
    <property type="entry name" value="FUSC_2"/>
    <property type="match status" value="1"/>
</dbReference>
<dbReference type="EMBL" id="ML979135">
    <property type="protein sequence ID" value="KAF1916140.1"/>
    <property type="molecule type" value="Genomic_DNA"/>
</dbReference>
<evidence type="ECO:0000256" key="5">
    <source>
        <dbReference type="SAM" id="MobiDB-lite"/>
    </source>
</evidence>
<feature type="transmembrane region" description="Helical" evidence="6">
    <location>
        <begin position="101"/>
        <end position="120"/>
    </location>
</feature>
<feature type="compositionally biased region" description="Basic and acidic residues" evidence="5">
    <location>
        <begin position="633"/>
        <end position="647"/>
    </location>
</feature>
<feature type="transmembrane region" description="Helical" evidence="6">
    <location>
        <begin position="704"/>
        <end position="723"/>
    </location>
</feature>
<dbReference type="InterPro" id="IPR049453">
    <property type="entry name" value="Memb_transporter_dom"/>
</dbReference>
<evidence type="ECO:0000256" key="3">
    <source>
        <dbReference type="ARBA" id="ARBA00022989"/>
    </source>
</evidence>
<feature type="transmembrane region" description="Helical" evidence="6">
    <location>
        <begin position="753"/>
        <end position="770"/>
    </location>
</feature>
<keyword evidence="3 6" id="KW-1133">Transmembrane helix</keyword>
<feature type="region of interest" description="Disordered" evidence="5">
    <location>
        <begin position="434"/>
        <end position="462"/>
    </location>
</feature>
<dbReference type="OrthoDB" id="68611at2759"/>
<dbReference type="Proteomes" id="UP000800096">
    <property type="component" value="Unassembled WGS sequence"/>
</dbReference>
<feature type="region of interest" description="Disordered" evidence="5">
    <location>
        <begin position="626"/>
        <end position="647"/>
    </location>
</feature>
<organism evidence="8 9">
    <name type="scientific">Ampelomyces quisqualis</name>
    <name type="common">Powdery mildew agent</name>
    <dbReference type="NCBI Taxonomy" id="50730"/>
    <lineage>
        <taxon>Eukaryota</taxon>
        <taxon>Fungi</taxon>
        <taxon>Dikarya</taxon>
        <taxon>Ascomycota</taxon>
        <taxon>Pezizomycotina</taxon>
        <taxon>Dothideomycetes</taxon>
        <taxon>Pleosporomycetidae</taxon>
        <taxon>Pleosporales</taxon>
        <taxon>Pleosporineae</taxon>
        <taxon>Phaeosphaeriaceae</taxon>
        <taxon>Ampelomyces</taxon>
    </lineage>
</organism>
<dbReference type="GO" id="GO:0016020">
    <property type="term" value="C:membrane"/>
    <property type="evidence" value="ECO:0007669"/>
    <property type="project" value="UniProtKB-SubCell"/>
</dbReference>
<dbReference type="PANTHER" id="PTHR47804">
    <property type="entry name" value="60S RIBOSOMAL PROTEIN L19"/>
    <property type="match status" value="1"/>
</dbReference>